<organism evidence="2 3">
    <name type="scientific">Vagococcus martis</name>
    <dbReference type="NCBI Taxonomy" id="1768210"/>
    <lineage>
        <taxon>Bacteria</taxon>
        <taxon>Bacillati</taxon>
        <taxon>Bacillota</taxon>
        <taxon>Bacilli</taxon>
        <taxon>Lactobacillales</taxon>
        <taxon>Enterococcaceae</taxon>
        <taxon>Vagococcus</taxon>
    </lineage>
</organism>
<comment type="caution">
    <text evidence="2">The sequence shown here is derived from an EMBL/GenBank/DDBJ whole genome shotgun (WGS) entry which is preliminary data.</text>
</comment>
<dbReference type="AlphaFoldDB" id="A0A1V4DKI0"/>
<keyword evidence="3" id="KW-1185">Reference proteome</keyword>
<keyword evidence="1" id="KW-0472">Membrane</keyword>
<keyword evidence="1" id="KW-1133">Transmembrane helix</keyword>
<accession>A0A1V4DKI0</accession>
<keyword evidence="1" id="KW-0812">Transmembrane</keyword>
<evidence type="ECO:0000313" key="2">
    <source>
        <dbReference type="EMBL" id="OPF88750.1"/>
    </source>
</evidence>
<feature type="transmembrane region" description="Helical" evidence="1">
    <location>
        <begin position="74"/>
        <end position="95"/>
    </location>
</feature>
<reference evidence="2 3" key="1">
    <citation type="submission" date="2017-02" db="EMBL/GenBank/DDBJ databases">
        <title>Vagococcus cremeus sp. nov., isolated from the small intestine of a marten, Martes flavigula.</title>
        <authorList>
            <person name="Tak E.J."/>
            <person name="Bae J.-W."/>
        </authorList>
    </citation>
    <scope>NUCLEOTIDE SEQUENCE [LARGE SCALE GENOMIC DNA]</scope>
    <source>
        <strain evidence="2 3">D7T301</strain>
    </source>
</reference>
<sequence>MANNQSNNKYRLLLKGFFVIYVIELIWFLYSQIIKPLMDGKTLNMGSVELAILLAVALIVVLIFYMLKKSRKVSGIVLSIFGVSLILFGILAPLLDVYIPFLWHLFH</sequence>
<proteinExistence type="predicted"/>
<dbReference type="RefSeq" id="WP_079348300.1">
    <property type="nucleotide sequence ID" value="NZ_MVAB01000001.1"/>
</dbReference>
<dbReference type="EMBL" id="MVAB01000001">
    <property type="protein sequence ID" value="OPF88750.1"/>
    <property type="molecule type" value="Genomic_DNA"/>
</dbReference>
<gene>
    <name evidence="2" type="ORF">BW731_11520</name>
</gene>
<protein>
    <submittedName>
        <fullName evidence="2">Uncharacterized protein</fullName>
    </submittedName>
</protein>
<feature type="transmembrane region" description="Helical" evidence="1">
    <location>
        <begin position="50"/>
        <end position="67"/>
    </location>
</feature>
<dbReference type="Proteomes" id="UP000189970">
    <property type="component" value="Unassembled WGS sequence"/>
</dbReference>
<feature type="transmembrane region" description="Helical" evidence="1">
    <location>
        <begin position="12"/>
        <end position="30"/>
    </location>
</feature>
<evidence type="ECO:0000256" key="1">
    <source>
        <dbReference type="SAM" id="Phobius"/>
    </source>
</evidence>
<name>A0A1V4DKI0_9ENTE</name>
<evidence type="ECO:0000313" key="3">
    <source>
        <dbReference type="Proteomes" id="UP000189970"/>
    </source>
</evidence>